<dbReference type="InterPro" id="IPR004358">
    <property type="entry name" value="Sig_transdc_His_kin-like_C"/>
</dbReference>
<accession>A0AAF0BM17</accession>
<evidence type="ECO:0000259" key="6">
    <source>
        <dbReference type="PROSITE" id="PS50109"/>
    </source>
</evidence>
<evidence type="ECO:0000313" key="8">
    <source>
        <dbReference type="Proteomes" id="UP001217500"/>
    </source>
</evidence>
<reference evidence="7" key="1">
    <citation type="submission" date="2023-01" db="EMBL/GenBank/DDBJ databases">
        <title>The genome sequence of Kordiimonadaceae bacterium 6D33.</title>
        <authorList>
            <person name="Liu Y."/>
        </authorList>
    </citation>
    <scope>NUCLEOTIDE SEQUENCE</scope>
    <source>
        <strain evidence="7">6D33</strain>
    </source>
</reference>
<dbReference type="PANTHER" id="PTHR43047:SF72">
    <property type="entry name" value="OSMOSENSING HISTIDINE PROTEIN KINASE SLN1"/>
    <property type="match status" value="1"/>
</dbReference>
<dbReference type="PANTHER" id="PTHR43047">
    <property type="entry name" value="TWO-COMPONENT HISTIDINE PROTEIN KINASE"/>
    <property type="match status" value="1"/>
</dbReference>
<dbReference type="EMBL" id="CP116805">
    <property type="protein sequence ID" value="WCL54030.1"/>
    <property type="molecule type" value="Genomic_DNA"/>
</dbReference>
<dbReference type="SMART" id="SM00388">
    <property type="entry name" value="HisKA"/>
    <property type="match status" value="1"/>
</dbReference>
<comment type="catalytic activity">
    <reaction evidence="1">
        <text>ATP + protein L-histidine = ADP + protein N-phospho-L-histidine.</text>
        <dbReference type="EC" id="2.7.13.3"/>
    </reaction>
</comment>
<evidence type="ECO:0000256" key="3">
    <source>
        <dbReference type="ARBA" id="ARBA00022553"/>
    </source>
</evidence>
<dbReference type="SUPFAM" id="SSF47384">
    <property type="entry name" value="Homodimeric domain of signal transducing histidine kinase"/>
    <property type="match status" value="1"/>
</dbReference>
<dbReference type="Pfam" id="PF00512">
    <property type="entry name" value="HisKA"/>
    <property type="match status" value="1"/>
</dbReference>
<dbReference type="InterPro" id="IPR003594">
    <property type="entry name" value="HATPase_dom"/>
</dbReference>
<dbReference type="Gene3D" id="1.10.287.130">
    <property type="match status" value="1"/>
</dbReference>
<dbReference type="InterPro" id="IPR036890">
    <property type="entry name" value="HATPase_C_sf"/>
</dbReference>
<dbReference type="GO" id="GO:0009927">
    <property type="term" value="F:histidine phosphotransfer kinase activity"/>
    <property type="evidence" value="ECO:0007669"/>
    <property type="project" value="TreeGrafter"/>
</dbReference>
<dbReference type="EC" id="2.7.13.3" evidence="2"/>
<dbReference type="PROSITE" id="PS50109">
    <property type="entry name" value="HIS_KIN"/>
    <property type="match status" value="1"/>
</dbReference>
<dbReference type="Proteomes" id="UP001217500">
    <property type="component" value="Chromosome"/>
</dbReference>
<evidence type="ECO:0000256" key="4">
    <source>
        <dbReference type="ARBA" id="ARBA00022679"/>
    </source>
</evidence>
<dbReference type="RefSeq" id="WP_289503749.1">
    <property type="nucleotide sequence ID" value="NZ_CP116805.1"/>
</dbReference>
<dbReference type="InterPro" id="IPR036097">
    <property type="entry name" value="HisK_dim/P_sf"/>
</dbReference>
<keyword evidence="8" id="KW-1185">Reference proteome</keyword>
<dbReference type="GO" id="GO:0000155">
    <property type="term" value="F:phosphorelay sensor kinase activity"/>
    <property type="evidence" value="ECO:0007669"/>
    <property type="project" value="InterPro"/>
</dbReference>
<dbReference type="AlphaFoldDB" id="A0AAF0BM17"/>
<dbReference type="CDD" id="cd00082">
    <property type="entry name" value="HisKA"/>
    <property type="match status" value="1"/>
</dbReference>
<evidence type="ECO:0000256" key="1">
    <source>
        <dbReference type="ARBA" id="ARBA00000085"/>
    </source>
</evidence>
<dbReference type="InterPro" id="IPR003661">
    <property type="entry name" value="HisK_dim/P_dom"/>
</dbReference>
<dbReference type="InterPro" id="IPR005467">
    <property type="entry name" value="His_kinase_dom"/>
</dbReference>
<keyword evidence="3" id="KW-0597">Phosphoprotein</keyword>
<dbReference type="Pfam" id="PF02518">
    <property type="entry name" value="HATPase_c"/>
    <property type="match status" value="1"/>
</dbReference>
<protein>
    <recommendedName>
        <fullName evidence="2">histidine kinase</fullName>
        <ecNumber evidence="2">2.7.13.3</ecNumber>
    </recommendedName>
</protein>
<organism evidence="7 8">
    <name type="scientific">Gimibacter soli</name>
    <dbReference type="NCBI Taxonomy" id="3024400"/>
    <lineage>
        <taxon>Bacteria</taxon>
        <taxon>Pseudomonadati</taxon>
        <taxon>Pseudomonadota</taxon>
        <taxon>Alphaproteobacteria</taxon>
        <taxon>Kordiimonadales</taxon>
        <taxon>Temperatibacteraceae</taxon>
        <taxon>Gimibacter</taxon>
    </lineage>
</organism>
<feature type="domain" description="Histidine kinase" evidence="6">
    <location>
        <begin position="175"/>
        <end position="392"/>
    </location>
</feature>
<dbReference type="Gene3D" id="3.30.565.10">
    <property type="entry name" value="Histidine kinase-like ATPase, C-terminal domain"/>
    <property type="match status" value="1"/>
</dbReference>
<dbReference type="KEGG" id="gso:PH603_15940"/>
<dbReference type="PRINTS" id="PR00344">
    <property type="entry name" value="BCTRLSENSOR"/>
</dbReference>
<proteinExistence type="predicted"/>
<keyword evidence="4" id="KW-0808">Transferase</keyword>
<dbReference type="GO" id="GO:0005886">
    <property type="term" value="C:plasma membrane"/>
    <property type="evidence" value="ECO:0007669"/>
    <property type="project" value="TreeGrafter"/>
</dbReference>
<name>A0AAF0BM17_9PROT</name>
<evidence type="ECO:0000256" key="2">
    <source>
        <dbReference type="ARBA" id="ARBA00012438"/>
    </source>
</evidence>
<dbReference type="SMART" id="SM00387">
    <property type="entry name" value="HATPase_c"/>
    <property type="match status" value="1"/>
</dbReference>
<keyword evidence="5 7" id="KW-0418">Kinase</keyword>
<evidence type="ECO:0000313" key="7">
    <source>
        <dbReference type="EMBL" id="WCL54030.1"/>
    </source>
</evidence>
<evidence type="ECO:0000256" key="5">
    <source>
        <dbReference type="ARBA" id="ARBA00022777"/>
    </source>
</evidence>
<dbReference type="SUPFAM" id="SSF55874">
    <property type="entry name" value="ATPase domain of HSP90 chaperone/DNA topoisomerase II/histidine kinase"/>
    <property type="match status" value="1"/>
</dbReference>
<gene>
    <name evidence="7" type="ORF">PH603_15940</name>
</gene>
<sequence length="402" mass="43301">MTFIAPISSNRETGDSLVASLPDLGGMSYMTAALGVVGKALDARLVALMPPARAADELAVSLAAVDRDGTADPVKFRTLPKEADCRYMVTAEKLATWDAVDSAYLSLEDADHQSLGYVIALTAKPATNEMLVAAVKSLGLRFIEEVRQLEQLSRLELALQNERFTNQAKSIFMANISREIRNPLSAIIGYASLLKNRELPPEEIQEFALEISQTGEQLLALISDILDLSTLDLSSGVAKQESFDLGEVARAARRIMLEQAASRHLEFPGSERGEPLWALGDMEMTRKAVLVLVSNAIKYTNKGEIRIDLEERPGGEVALIVRDTGIGMTPDELKQVSKPIGALDTAYSVHSDGSGLGLPLSFLFAERQGARIAIDSEKGVGTSAAIIFQPGKPPSSGEDSFI</sequence>